<name>A0A078B0C7_STYLE</name>
<feature type="compositionally biased region" description="Polar residues" evidence="1">
    <location>
        <begin position="318"/>
        <end position="395"/>
    </location>
</feature>
<feature type="domain" description="CFA20" evidence="2">
    <location>
        <begin position="4"/>
        <end position="200"/>
    </location>
</feature>
<keyword evidence="4" id="KW-1185">Reference proteome</keyword>
<feature type="compositionally biased region" description="Polar residues" evidence="1">
    <location>
        <begin position="298"/>
        <end position="311"/>
    </location>
</feature>
<dbReference type="PANTHER" id="PTHR12458">
    <property type="entry name" value="ORF PROTEIN"/>
    <property type="match status" value="1"/>
</dbReference>
<feature type="compositionally biased region" description="Low complexity" evidence="1">
    <location>
        <begin position="659"/>
        <end position="679"/>
    </location>
</feature>
<dbReference type="AlphaFoldDB" id="A0A078B0C7"/>
<feature type="region of interest" description="Disordered" evidence="1">
    <location>
        <begin position="432"/>
        <end position="534"/>
    </location>
</feature>
<gene>
    <name evidence="3" type="primary">Contig9980.g10674</name>
    <name evidence="3" type="ORF">STYLEM_15951</name>
</gene>
<reference evidence="3 4" key="1">
    <citation type="submission" date="2014-06" db="EMBL/GenBank/DDBJ databases">
        <authorList>
            <person name="Swart Estienne"/>
        </authorList>
    </citation>
    <scope>NUCLEOTIDE SEQUENCE [LARGE SCALE GENOMIC DNA]</scope>
    <source>
        <strain evidence="3 4">130c</strain>
    </source>
</reference>
<organism evidence="3 4">
    <name type="scientific">Stylonychia lemnae</name>
    <name type="common">Ciliate</name>
    <dbReference type="NCBI Taxonomy" id="5949"/>
    <lineage>
        <taxon>Eukaryota</taxon>
        <taxon>Sar</taxon>
        <taxon>Alveolata</taxon>
        <taxon>Ciliophora</taxon>
        <taxon>Intramacronucleata</taxon>
        <taxon>Spirotrichea</taxon>
        <taxon>Stichotrichia</taxon>
        <taxon>Sporadotrichida</taxon>
        <taxon>Oxytrichidae</taxon>
        <taxon>Stylonychinae</taxon>
        <taxon>Stylonychia</taxon>
    </lineage>
</organism>
<feature type="region of interest" description="Disordered" evidence="1">
    <location>
        <begin position="659"/>
        <end position="687"/>
    </location>
</feature>
<evidence type="ECO:0000256" key="1">
    <source>
        <dbReference type="SAM" id="MobiDB-lite"/>
    </source>
</evidence>
<sequence length="1062" mass="119790">MYKQCIELLTAQGSNPQKTFTAINGSHQGELKKDFDSSLKGNVYFLEGHKILMPAISNNHEGGGSKLSNSMNSTGKLDIIHRYLVLQIFLASGDPFSCELHVKDKNNNRRRLMFVEGSKEIVTNSMHARIPNGVIKRNIWLNLCIDIQSFVNECFGKQQSQQTPPSNGASGLSQQHPNYYKCLEQIQIEGHLRIRKIFTTRSQIPCELGEIGNQQIISGTGAVNELAEVEFLPKNIDFNANVSSLNQVLNHDQVHQYVLSHQQNGIEESIMITGLQISNKTQSNLQRKLVNQKKKFSTDNANSISKKNPNEGNDAPVGSNSTSTSFRPNKFGVSNKTCESFQQQKSNASASTANQTTQSNTLYSMRTNSSKKQIPQGPSGNNGIQTSQSPFQKNSGSVILQHKRLHNQSINEQNEDDMQIQRTSAGAINKGSFVSKDKNLNATPQQSRGLYHSQNRKSPGPETQTNQHRYSTKYQGNNTRNTSKGFNLTNQNISQQNTNGQQNSTSQSQYQNNMVTPKQEKFTSSQLHSQQQSTFDDYKKFHQSTILEENETVAQSERVSQVNEMHIQNLILNNNNQQEEVKGNESKNPSKMIAKNRTNQQQRSKMRQQQPPNKKESNTSNLYGQGIEKQKSEVNTLNLGNIDDSIGVVGNGLKQNRLSSKAAAANNRNQNNKRFSQSNANSATKQRAFVKNVDPNRATVRKFSTGDDMNEDETFKNKTLRFTNNNFIANKDQTKKENIYGLQTTTVNGWDNKLLTNTGNDNTNNNTLIDQSDNDSIEEDIVTQSCTDTPVLGGGQRKHGKIAGLNMPPLVPKIKQSDASAKLKFINKLNQNSPRNQVQNYETLQQSKDDNNPYKDAYQFQRNKESVEDHIEENINPYADNTLDDNNNDNEDYELYQAPISGGVPIRLQYLIDNSTSQKRPFTPPFQQIVKMQQLGIGTSSKMSTMRKEELQQSYMIKNPIEEELFNDNDINQDNLNRENSTKNQTLIEEENMLRDSLERGSTLTNNTPFQNKSIKSNNSEIVNINSNANSKKKQLIYDTQLKCYYDPQTNEYFELRNGALQ</sequence>
<proteinExistence type="predicted"/>
<evidence type="ECO:0000313" key="3">
    <source>
        <dbReference type="EMBL" id="CDW86852.1"/>
    </source>
</evidence>
<feature type="compositionally biased region" description="Low complexity" evidence="1">
    <location>
        <begin position="524"/>
        <end position="533"/>
    </location>
</feature>
<feature type="region of interest" description="Disordered" evidence="1">
    <location>
        <begin position="291"/>
        <end position="395"/>
    </location>
</feature>
<feature type="compositionally biased region" description="Low complexity" evidence="1">
    <location>
        <begin position="600"/>
        <end position="610"/>
    </location>
</feature>
<dbReference type="Proteomes" id="UP000039865">
    <property type="component" value="Unassembled WGS sequence"/>
</dbReference>
<feature type="compositionally biased region" description="Polar residues" evidence="1">
    <location>
        <begin position="440"/>
        <end position="486"/>
    </location>
</feature>
<accession>A0A078B0C7</accession>
<dbReference type="Pfam" id="PF05018">
    <property type="entry name" value="CFA20_dom"/>
    <property type="match status" value="1"/>
</dbReference>
<evidence type="ECO:0000259" key="2">
    <source>
        <dbReference type="Pfam" id="PF05018"/>
    </source>
</evidence>
<evidence type="ECO:0000313" key="4">
    <source>
        <dbReference type="Proteomes" id="UP000039865"/>
    </source>
</evidence>
<dbReference type="OrthoDB" id="10261083at2759"/>
<feature type="region of interest" description="Disordered" evidence="1">
    <location>
        <begin position="573"/>
        <end position="625"/>
    </location>
</feature>
<dbReference type="InterPro" id="IPR007714">
    <property type="entry name" value="CFA20_dom"/>
</dbReference>
<dbReference type="InterPro" id="IPR040441">
    <property type="entry name" value="CFA20/CFAP20DC"/>
</dbReference>
<dbReference type="InParanoid" id="A0A078B0C7"/>
<protein>
    <recommendedName>
        <fullName evidence="2">CFA20 domain-containing protein</fullName>
    </recommendedName>
</protein>
<dbReference type="EMBL" id="CCKQ01015038">
    <property type="protein sequence ID" value="CDW86852.1"/>
    <property type="molecule type" value="Genomic_DNA"/>
</dbReference>
<feature type="compositionally biased region" description="Low complexity" evidence="1">
    <location>
        <begin position="487"/>
        <end position="513"/>
    </location>
</feature>